<evidence type="ECO:0000313" key="2">
    <source>
        <dbReference type="Proteomes" id="UP001204524"/>
    </source>
</evidence>
<dbReference type="Proteomes" id="UP001204524">
    <property type="component" value="Unassembled WGS sequence"/>
</dbReference>
<protein>
    <submittedName>
        <fullName evidence="1">Uncharacterized protein</fullName>
    </submittedName>
</protein>
<reference evidence="1 2" key="1">
    <citation type="submission" date="2022-06" db="EMBL/GenBank/DDBJ databases">
        <authorList>
            <person name="So Y."/>
        </authorList>
    </citation>
    <scope>NUCLEOTIDE SEQUENCE [LARGE SCALE GENOMIC DNA]</scope>
    <source>
        <strain evidence="1 2">STR3</strain>
    </source>
</reference>
<comment type="caution">
    <text evidence="1">The sequence shown here is derived from an EMBL/GenBank/DDBJ whole genome shotgun (WGS) entry which is preliminary data.</text>
</comment>
<proteinExistence type="predicted"/>
<keyword evidence="2" id="KW-1185">Reference proteome</keyword>
<name>A0ABT1KTR7_9ACTN</name>
<accession>A0ABT1KTR7</accession>
<sequence>MGEVDAVRGHRRGVRWTSVTYGVHRSSGTPAADEHPPTWDEDDLTGWQLLMTDVGCFTGLTALEVHGVPLPPLPEGCPVFMALAKDDPRPMRRGVHTSRHLKPVEHEVVRGLRVAVMPEALASAARWVGLVDMVAIVDAALNLELVSIEELEVIARSRRPGGRRLEAALPWVDGRAESLWESLLRLVHVACDIEVEPQWQLVDADGVVVAQADLWVVGTTALHEYDGDEHEKPPRRVMDRRRDRRVDRQGFVRRGYTGGDVILRAVSILEDADRSLGRDHDPARIREWHRLLRDSLFTPAGRVAFLGRVPVAPPRRRTS</sequence>
<dbReference type="RefSeq" id="WP_254180361.1">
    <property type="nucleotide sequence ID" value="NZ_JANARS010000002.1"/>
</dbReference>
<gene>
    <name evidence="1" type="ORF">NCI01_04910</name>
</gene>
<dbReference type="EMBL" id="JANARS010000002">
    <property type="protein sequence ID" value="MCP3421128.1"/>
    <property type="molecule type" value="Genomic_DNA"/>
</dbReference>
<organism evidence="1 2">
    <name type="scientific">Nocardioides pinisoli</name>
    <dbReference type="NCBI Taxonomy" id="2950279"/>
    <lineage>
        <taxon>Bacteria</taxon>
        <taxon>Bacillati</taxon>
        <taxon>Actinomycetota</taxon>
        <taxon>Actinomycetes</taxon>
        <taxon>Propionibacteriales</taxon>
        <taxon>Nocardioidaceae</taxon>
        <taxon>Nocardioides</taxon>
    </lineage>
</organism>
<evidence type="ECO:0000313" key="1">
    <source>
        <dbReference type="EMBL" id="MCP3421128.1"/>
    </source>
</evidence>